<keyword evidence="3" id="KW-1185">Reference proteome</keyword>
<feature type="coiled-coil region" evidence="1">
    <location>
        <begin position="81"/>
        <end position="112"/>
    </location>
</feature>
<dbReference type="Proteomes" id="UP000828390">
    <property type="component" value="Unassembled WGS sequence"/>
</dbReference>
<protein>
    <recommendedName>
        <fullName evidence="4">Peptidase S1 domain-containing protein</fullName>
    </recommendedName>
</protein>
<proteinExistence type="predicted"/>
<reference evidence="2" key="2">
    <citation type="submission" date="2020-11" db="EMBL/GenBank/DDBJ databases">
        <authorList>
            <person name="McCartney M.A."/>
            <person name="Auch B."/>
            <person name="Kono T."/>
            <person name="Mallez S."/>
            <person name="Becker A."/>
            <person name="Gohl D.M."/>
            <person name="Silverstein K.A.T."/>
            <person name="Koren S."/>
            <person name="Bechman K.B."/>
            <person name="Herman A."/>
            <person name="Abrahante J.E."/>
            <person name="Garbe J."/>
        </authorList>
    </citation>
    <scope>NUCLEOTIDE SEQUENCE</scope>
    <source>
        <strain evidence="2">Duluth1</strain>
        <tissue evidence="2">Whole animal</tissue>
    </source>
</reference>
<dbReference type="EMBL" id="JAIWYP010000002">
    <property type="protein sequence ID" value="KAH3868841.1"/>
    <property type="molecule type" value="Genomic_DNA"/>
</dbReference>
<accession>A0A9D4M5P6</accession>
<dbReference type="SUPFAM" id="SSF50494">
    <property type="entry name" value="Trypsin-like serine proteases"/>
    <property type="match status" value="1"/>
</dbReference>
<comment type="caution">
    <text evidence="2">The sequence shown here is derived from an EMBL/GenBank/DDBJ whole genome shotgun (WGS) entry which is preliminary data.</text>
</comment>
<organism evidence="2 3">
    <name type="scientific">Dreissena polymorpha</name>
    <name type="common">Zebra mussel</name>
    <name type="synonym">Mytilus polymorpha</name>
    <dbReference type="NCBI Taxonomy" id="45954"/>
    <lineage>
        <taxon>Eukaryota</taxon>
        <taxon>Metazoa</taxon>
        <taxon>Spiralia</taxon>
        <taxon>Lophotrochozoa</taxon>
        <taxon>Mollusca</taxon>
        <taxon>Bivalvia</taxon>
        <taxon>Autobranchia</taxon>
        <taxon>Heteroconchia</taxon>
        <taxon>Euheterodonta</taxon>
        <taxon>Imparidentia</taxon>
        <taxon>Neoheterodontei</taxon>
        <taxon>Myida</taxon>
        <taxon>Dreissenoidea</taxon>
        <taxon>Dreissenidae</taxon>
        <taxon>Dreissena</taxon>
    </lineage>
</organism>
<gene>
    <name evidence="2" type="ORF">DPMN_031995</name>
</gene>
<keyword evidence="1" id="KW-0175">Coiled coil</keyword>
<name>A0A9D4M5P6_DREPO</name>
<dbReference type="AlphaFoldDB" id="A0A9D4M5P6"/>
<evidence type="ECO:0000313" key="3">
    <source>
        <dbReference type="Proteomes" id="UP000828390"/>
    </source>
</evidence>
<dbReference type="InterPro" id="IPR009003">
    <property type="entry name" value="Peptidase_S1_PA"/>
</dbReference>
<evidence type="ECO:0008006" key="4">
    <source>
        <dbReference type="Google" id="ProtNLM"/>
    </source>
</evidence>
<reference evidence="2" key="1">
    <citation type="journal article" date="2019" name="bioRxiv">
        <title>The Genome of the Zebra Mussel, Dreissena polymorpha: A Resource for Invasive Species Research.</title>
        <authorList>
            <person name="McCartney M.A."/>
            <person name="Auch B."/>
            <person name="Kono T."/>
            <person name="Mallez S."/>
            <person name="Zhang Y."/>
            <person name="Obille A."/>
            <person name="Becker A."/>
            <person name="Abrahante J.E."/>
            <person name="Garbe J."/>
            <person name="Badalamenti J.P."/>
            <person name="Herman A."/>
            <person name="Mangelson H."/>
            <person name="Liachko I."/>
            <person name="Sullivan S."/>
            <person name="Sone E.D."/>
            <person name="Koren S."/>
            <person name="Silverstein K.A.T."/>
            <person name="Beckman K.B."/>
            <person name="Gohl D.M."/>
        </authorList>
    </citation>
    <scope>NUCLEOTIDE SEQUENCE</scope>
    <source>
        <strain evidence="2">Duluth1</strain>
        <tissue evidence="2">Whole animal</tissue>
    </source>
</reference>
<evidence type="ECO:0000256" key="1">
    <source>
        <dbReference type="SAM" id="Coils"/>
    </source>
</evidence>
<sequence>MHGTEVTYSNLIVVNQLNECEFACPGDSGAPVFVKDGDGENVCIGLLLGGIPGCGPYYVIPIEKILNDIGITKLKSFSPSNAELGRSIEKVEQNINKKIDKLEQKIVELLLKRST</sequence>
<evidence type="ECO:0000313" key="2">
    <source>
        <dbReference type="EMBL" id="KAH3868841.1"/>
    </source>
</evidence>